<keyword evidence="2" id="KW-1185">Reference proteome</keyword>
<evidence type="ECO:0000313" key="1">
    <source>
        <dbReference type="EMBL" id="GBM26198.1"/>
    </source>
</evidence>
<comment type="caution">
    <text evidence="1">The sequence shown here is derived from an EMBL/GenBank/DDBJ whole genome shotgun (WGS) entry which is preliminary data.</text>
</comment>
<dbReference type="EMBL" id="BGPR01000555">
    <property type="protein sequence ID" value="GBM26198.1"/>
    <property type="molecule type" value="Genomic_DNA"/>
</dbReference>
<dbReference type="Proteomes" id="UP000499080">
    <property type="component" value="Unassembled WGS sequence"/>
</dbReference>
<dbReference type="SUPFAM" id="SSF53098">
    <property type="entry name" value="Ribonuclease H-like"/>
    <property type="match status" value="1"/>
</dbReference>
<dbReference type="OrthoDB" id="6497161at2759"/>
<protein>
    <recommendedName>
        <fullName evidence="3">RNase H type-1 domain-containing protein</fullName>
    </recommendedName>
</protein>
<dbReference type="AlphaFoldDB" id="A0A4Y2EDR3"/>
<name>A0A4Y2EDR3_ARAVE</name>
<proteinExistence type="predicted"/>
<accession>A0A4Y2EDR3</accession>
<sequence length="87" mass="9467">MDPIIAGGVGLSVCILKDEIQQTILIYKLNTDNSVFQAELTALGEAAAWAIEANKKINIFSDSRSSMDALKGHRTKSKFVDGIKENL</sequence>
<gene>
    <name evidence="1" type="ORF">AVEN_197016_1</name>
</gene>
<dbReference type="InterPro" id="IPR036397">
    <property type="entry name" value="RNaseH_sf"/>
</dbReference>
<dbReference type="Gene3D" id="3.30.420.10">
    <property type="entry name" value="Ribonuclease H-like superfamily/Ribonuclease H"/>
    <property type="match status" value="1"/>
</dbReference>
<evidence type="ECO:0000313" key="2">
    <source>
        <dbReference type="Proteomes" id="UP000499080"/>
    </source>
</evidence>
<reference evidence="1 2" key="1">
    <citation type="journal article" date="2019" name="Sci. Rep.">
        <title>Orb-weaving spider Araneus ventricosus genome elucidates the spidroin gene catalogue.</title>
        <authorList>
            <person name="Kono N."/>
            <person name="Nakamura H."/>
            <person name="Ohtoshi R."/>
            <person name="Moran D.A.P."/>
            <person name="Shinohara A."/>
            <person name="Yoshida Y."/>
            <person name="Fujiwara M."/>
            <person name="Mori M."/>
            <person name="Tomita M."/>
            <person name="Arakawa K."/>
        </authorList>
    </citation>
    <scope>NUCLEOTIDE SEQUENCE [LARGE SCALE GENOMIC DNA]</scope>
</reference>
<dbReference type="GO" id="GO:0003676">
    <property type="term" value="F:nucleic acid binding"/>
    <property type="evidence" value="ECO:0007669"/>
    <property type="project" value="InterPro"/>
</dbReference>
<evidence type="ECO:0008006" key="3">
    <source>
        <dbReference type="Google" id="ProtNLM"/>
    </source>
</evidence>
<dbReference type="InterPro" id="IPR012337">
    <property type="entry name" value="RNaseH-like_sf"/>
</dbReference>
<organism evidence="1 2">
    <name type="scientific">Araneus ventricosus</name>
    <name type="common">Orbweaver spider</name>
    <name type="synonym">Epeira ventricosa</name>
    <dbReference type="NCBI Taxonomy" id="182803"/>
    <lineage>
        <taxon>Eukaryota</taxon>
        <taxon>Metazoa</taxon>
        <taxon>Ecdysozoa</taxon>
        <taxon>Arthropoda</taxon>
        <taxon>Chelicerata</taxon>
        <taxon>Arachnida</taxon>
        <taxon>Araneae</taxon>
        <taxon>Araneomorphae</taxon>
        <taxon>Entelegynae</taxon>
        <taxon>Araneoidea</taxon>
        <taxon>Araneidae</taxon>
        <taxon>Araneus</taxon>
    </lineage>
</organism>